<dbReference type="Gene3D" id="1.10.10.10">
    <property type="entry name" value="Winged helix-like DNA-binding domain superfamily/Winged helix DNA-binding domain"/>
    <property type="match status" value="1"/>
</dbReference>
<evidence type="ECO:0000313" key="3">
    <source>
        <dbReference type="Proteomes" id="UP000602381"/>
    </source>
</evidence>
<dbReference type="SMART" id="SM00418">
    <property type="entry name" value="HTH_ARSR"/>
    <property type="match status" value="1"/>
</dbReference>
<dbReference type="PANTHER" id="PTHR38600:SF2">
    <property type="entry name" value="SLL0088 PROTEIN"/>
    <property type="match status" value="1"/>
</dbReference>
<dbReference type="EMBL" id="BMOV01000004">
    <property type="protein sequence ID" value="GGO11084.1"/>
    <property type="molecule type" value="Genomic_DNA"/>
</dbReference>
<dbReference type="NCBIfam" id="NF033788">
    <property type="entry name" value="HTH_metalloreg"/>
    <property type="match status" value="1"/>
</dbReference>
<dbReference type="Pfam" id="PF12840">
    <property type="entry name" value="HTH_20"/>
    <property type="match status" value="1"/>
</dbReference>
<dbReference type="InterPro" id="IPR036388">
    <property type="entry name" value="WH-like_DNA-bd_sf"/>
</dbReference>
<dbReference type="InterPro" id="IPR011991">
    <property type="entry name" value="ArsR-like_HTH"/>
</dbReference>
<keyword evidence="3" id="KW-1185">Reference proteome</keyword>
<name>A0ABQ2LEY1_9PROT</name>
<sequence length="110" mass="11938">MVDNSVDLDAVFKALGDPTRRAMLASLKAGPATVGNLAAPHAMTLAGASKHIQVLEQAGLIRCARKGRERLCALEPDPLRAAERWLNHYAAFWSDRLDALEMALGKTEKD</sequence>
<dbReference type="InterPro" id="IPR036390">
    <property type="entry name" value="WH_DNA-bd_sf"/>
</dbReference>
<accession>A0ABQ2LEY1</accession>
<protein>
    <submittedName>
        <fullName evidence="2">Transcriptional regulator</fullName>
    </submittedName>
</protein>
<evidence type="ECO:0000313" key="2">
    <source>
        <dbReference type="EMBL" id="GGO11084.1"/>
    </source>
</evidence>
<dbReference type="Proteomes" id="UP000602381">
    <property type="component" value="Unassembled WGS sequence"/>
</dbReference>
<dbReference type="CDD" id="cd00090">
    <property type="entry name" value="HTH_ARSR"/>
    <property type="match status" value="1"/>
</dbReference>
<dbReference type="RefSeq" id="WP_150005293.1">
    <property type="nucleotide sequence ID" value="NZ_BMOV01000004.1"/>
</dbReference>
<proteinExistence type="predicted"/>
<dbReference type="PANTHER" id="PTHR38600">
    <property type="entry name" value="TRANSCRIPTIONAL REGULATORY PROTEIN"/>
    <property type="match status" value="1"/>
</dbReference>
<evidence type="ECO:0000259" key="1">
    <source>
        <dbReference type="PROSITE" id="PS50987"/>
    </source>
</evidence>
<reference evidence="3" key="1">
    <citation type="journal article" date="2019" name="Int. J. Syst. Evol. Microbiol.">
        <title>The Global Catalogue of Microorganisms (GCM) 10K type strain sequencing project: providing services to taxonomists for standard genome sequencing and annotation.</title>
        <authorList>
            <consortium name="The Broad Institute Genomics Platform"/>
            <consortium name="The Broad Institute Genome Sequencing Center for Infectious Disease"/>
            <person name="Wu L."/>
            <person name="Ma J."/>
        </authorList>
    </citation>
    <scope>NUCLEOTIDE SEQUENCE [LARGE SCALE GENOMIC DNA]</scope>
    <source>
        <strain evidence="3">JCM 17843</strain>
    </source>
</reference>
<gene>
    <name evidence="2" type="ORF">GCM10007972_14580</name>
</gene>
<dbReference type="InterPro" id="IPR001845">
    <property type="entry name" value="HTH_ArsR_DNA-bd_dom"/>
</dbReference>
<dbReference type="PROSITE" id="PS50987">
    <property type="entry name" value="HTH_ARSR_2"/>
    <property type="match status" value="1"/>
</dbReference>
<comment type="caution">
    <text evidence="2">The sequence shown here is derived from an EMBL/GenBank/DDBJ whole genome shotgun (WGS) entry which is preliminary data.</text>
</comment>
<dbReference type="PRINTS" id="PR00778">
    <property type="entry name" value="HTHARSR"/>
</dbReference>
<organism evidence="2 3">
    <name type="scientific">Iodidimonas muriae</name>
    <dbReference type="NCBI Taxonomy" id="261467"/>
    <lineage>
        <taxon>Bacteria</taxon>
        <taxon>Pseudomonadati</taxon>
        <taxon>Pseudomonadota</taxon>
        <taxon>Alphaproteobacteria</taxon>
        <taxon>Iodidimonadales</taxon>
        <taxon>Iodidimonadaceae</taxon>
        <taxon>Iodidimonas</taxon>
    </lineage>
</organism>
<feature type="domain" description="HTH arsR-type" evidence="1">
    <location>
        <begin position="1"/>
        <end position="94"/>
    </location>
</feature>
<dbReference type="SUPFAM" id="SSF46785">
    <property type="entry name" value="Winged helix' DNA-binding domain"/>
    <property type="match status" value="1"/>
</dbReference>